<gene>
    <name evidence="3" type="ORF">GJ699_09660</name>
</gene>
<dbReference type="PANTHER" id="PTHR34039:SF1">
    <property type="entry name" value="UPF0102 PROTEIN YRAN"/>
    <property type="match status" value="1"/>
</dbReference>
<dbReference type="CDD" id="cd20736">
    <property type="entry name" value="PoNe_Nuclease"/>
    <property type="match status" value="1"/>
</dbReference>
<dbReference type="InterPro" id="IPR011335">
    <property type="entry name" value="Restrct_endonuc-II-like"/>
</dbReference>
<dbReference type="AlphaFoldDB" id="A0A6I2KXJ8"/>
<organism evidence="3 4">
    <name type="scientific">Duganella guangzhouensis</name>
    <dbReference type="NCBI Taxonomy" id="2666084"/>
    <lineage>
        <taxon>Bacteria</taxon>
        <taxon>Pseudomonadati</taxon>
        <taxon>Pseudomonadota</taxon>
        <taxon>Betaproteobacteria</taxon>
        <taxon>Burkholderiales</taxon>
        <taxon>Oxalobacteraceae</taxon>
        <taxon>Telluria group</taxon>
        <taxon>Duganella</taxon>
    </lineage>
</organism>
<comment type="similarity">
    <text evidence="1 2">Belongs to the UPF0102 family.</text>
</comment>
<name>A0A6I2KXJ8_9BURK</name>
<proteinExistence type="inferred from homology"/>
<reference evidence="3 4" key="1">
    <citation type="submission" date="2019-11" db="EMBL/GenBank/DDBJ databases">
        <title>Novel species isolated from a subtropical stream in China.</title>
        <authorList>
            <person name="Lu H."/>
        </authorList>
    </citation>
    <scope>NUCLEOTIDE SEQUENCE [LARGE SCALE GENOMIC DNA]</scope>
    <source>
        <strain evidence="3 4">FT80W</strain>
    </source>
</reference>
<dbReference type="Proteomes" id="UP000433309">
    <property type="component" value="Unassembled WGS sequence"/>
</dbReference>
<protein>
    <recommendedName>
        <fullName evidence="2">UPF0102 protein GJ699_09660</fullName>
    </recommendedName>
</protein>
<dbReference type="EMBL" id="WKJK01000004">
    <property type="protein sequence ID" value="MRW90250.1"/>
    <property type="molecule type" value="Genomic_DNA"/>
</dbReference>
<dbReference type="RefSeq" id="WP_154375520.1">
    <property type="nucleotide sequence ID" value="NZ_WKJK01000004.1"/>
</dbReference>
<dbReference type="InterPro" id="IPR011856">
    <property type="entry name" value="tRNA_endonuc-like_dom_sf"/>
</dbReference>
<dbReference type="InterPro" id="IPR003509">
    <property type="entry name" value="UPF0102_YraN-like"/>
</dbReference>
<evidence type="ECO:0000256" key="1">
    <source>
        <dbReference type="ARBA" id="ARBA00006738"/>
    </source>
</evidence>
<comment type="caution">
    <text evidence="3">The sequence shown here is derived from an EMBL/GenBank/DDBJ whole genome shotgun (WGS) entry which is preliminary data.</text>
</comment>
<evidence type="ECO:0000313" key="4">
    <source>
        <dbReference type="Proteomes" id="UP000433309"/>
    </source>
</evidence>
<evidence type="ECO:0000313" key="3">
    <source>
        <dbReference type="EMBL" id="MRW90250.1"/>
    </source>
</evidence>
<dbReference type="HAMAP" id="MF_00048">
    <property type="entry name" value="UPF0102"/>
    <property type="match status" value="1"/>
</dbReference>
<dbReference type="SUPFAM" id="SSF52980">
    <property type="entry name" value="Restriction endonuclease-like"/>
    <property type="match status" value="1"/>
</dbReference>
<keyword evidence="4" id="KW-1185">Reference proteome</keyword>
<dbReference type="PANTHER" id="PTHR34039">
    <property type="entry name" value="UPF0102 PROTEIN YRAN"/>
    <property type="match status" value="1"/>
</dbReference>
<dbReference type="Gene3D" id="3.40.1350.10">
    <property type="match status" value="1"/>
</dbReference>
<dbReference type="GO" id="GO:0003676">
    <property type="term" value="F:nucleic acid binding"/>
    <property type="evidence" value="ECO:0007669"/>
    <property type="project" value="InterPro"/>
</dbReference>
<sequence>MPRTPQQRQGRLGEDRALAHLEAYGLTLVTRNFLCKAGEIDLIMLEGPTLVFVEVRRRASRRFGGAVYSVTPAKQQRLLRAAQYYLLRHPLPPPCRFDLVAIDEEKLSWIQNVLEM</sequence>
<accession>A0A6I2KXJ8</accession>
<dbReference type="NCBIfam" id="TIGR00252">
    <property type="entry name" value="YraN family protein"/>
    <property type="match status" value="1"/>
</dbReference>
<evidence type="ECO:0000256" key="2">
    <source>
        <dbReference type="HAMAP-Rule" id="MF_00048"/>
    </source>
</evidence>
<dbReference type="Pfam" id="PF02021">
    <property type="entry name" value="UPF0102"/>
    <property type="match status" value="1"/>
</dbReference>
<dbReference type="NCBIfam" id="NF009150">
    <property type="entry name" value="PRK12497.1-3"/>
    <property type="match status" value="1"/>
</dbReference>